<feature type="compositionally biased region" description="Basic and acidic residues" evidence="1">
    <location>
        <begin position="44"/>
        <end position="55"/>
    </location>
</feature>
<sequence>MQVELEEVNPHSRGGRVENHLGKTTPSSPDRDSNLDLPVISSRAQHDKRVSQLRQEKKLRFRNVTWHVSGKMDGFDNRLKPRPKHRIFKSPVERSRVKLSPPWSRPVP</sequence>
<evidence type="ECO:0000313" key="2">
    <source>
        <dbReference type="EMBL" id="CAD7576931.1"/>
    </source>
</evidence>
<dbReference type="EMBL" id="OE184860">
    <property type="protein sequence ID" value="CAD7576931.1"/>
    <property type="molecule type" value="Genomic_DNA"/>
</dbReference>
<name>A0A7R9PBG4_TIMCA</name>
<gene>
    <name evidence="2" type="ORF">TCMB3V08_LOCUS9491</name>
</gene>
<reference evidence="2" key="1">
    <citation type="submission" date="2020-11" db="EMBL/GenBank/DDBJ databases">
        <authorList>
            <person name="Tran Van P."/>
        </authorList>
    </citation>
    <scope>NUCLEOTIDE SEQUENCE</scope>
</reference>
<accession>A0A7R9PBG4</accession>
<proteinExistence type="predicted"/>
<protein>
    <submittedName>
        <fullName evidence="2">(California timema) hypothetical protein</fullName>
    </submittedName>
</protein>
<evidence type="ECO:0000256" key="1">
    <source>
        <dbReference type="SAM" id="MobiDB-lite"/>
    </source>
</evidence>
<organism evidence="2">
    <name type="scientific">Timema californicum</name>
    <name type="common">California timema</name>
    <name type="synonym">Walking stick</name>
    <dbReference type="NCBI Taxonomy" id="61474"/>
    <lineage>
        <taxon>Eukaryota</taxon>
        <taxon>Metazoa</taxon>
        <taxon>Ecdysozoa</taxon>
        <taxon>Arthropoda</taxon>
        <taxon>Hexapoda</taxon>
        <taxon>Insecta</taxon>
        <taxon>Pterygota</taxon>
        <taxon>Neoptera</taxon>
        <taxon>Polyneoptera</taxon>
        <taxon>Phasmatodea</taxon>
        <taxon>Timematodea</taxon>
        <taxon>Timematoidea</taxon>
        <taxon>Timematidae</taxon>
        <taxon>Timema</taxon>
    </lineage>
</organism>
<dbReference type="AlphaFoldDB" id="A0A7R9PBG4"/>
<feature type="region of interest" description="Disordered" evidence="1">
    <location>
        <begin position="1"/>
        <end position="55"/>
    </location>
</feature>